<dbReference type="SUPFAM" id="SSF46626">
    <property type="entry name" value="Cytochrome c"/>
    <property type="match status" value="1"/>
</dbReference>
<gene>
    <name evidence="8" type="primary">cccB</name>
    <name evidence="8" type="ORF">C1752_01174</name>
</gene>
<dbReference type="Pfam" id="PF13442">
    <property type="entry name" value="Cytochrome_CBB3"/>
    <property type="match status" value="1"/>
</dbReference>
<protein>
    <submittedName>
        <fullName evidence="8">Cytochrome c-551</fullName>
    </submittedName>
</protein>
<dbReference type="Proteomes" id="UP000248857">
    <property type="component" value="Unassembled WGS sequence"/>
</dbReference>
<sequence length="107" mass="11456">MLLGVVVAIAITATAIYQIRLSDPYVRDVLTLEGQVTQGKAIFQLNCAGCHGTKANGKVGPSLRNISGKRSQLSLMHQITSGETPPMPKFQVSPAEMADLLSYLNTL</sequence>
<dbReference type="RefSeq" id="WP_233501398.1">
    <property type="nucleotide sequence ID" value="NZ_CAWNWM010000003.1"/>
</dbReference>
<dbReference type="EMBL" id="PQWO01000003">
    <property type="protein sequence ID" value="PZD74395.1"/>
    <property type="molecule type" value="Genomic_DNA"/>
</dbReference>
<keyword evidence="1" id="KW-0813">Transport</keyword>
<evidence type="ECO:0000256" key="4">
    <source>
        <dbReference type="ARBA" id="ARBA00022982"/>
    </source>
</evidence>
<dbReference type="InterPro" id="IPR036909">
    <property type="entry name" value="Cyt_c-like_dom_sf"/>
</dbReference>
<dbReference type="InterPro" id="IPR009056">
    <property type="entry name" value="Cyt_c-like_dom"/>
</dbReference>
<dbReference type="GO" id="GO:0046872">
    <property type="term" value="F:metal ion binding"/>
    <property type="evidence" value="ECO:0007669"/>
    <property type="project" value="UniProtKB-KW"/>
</dbReference>
<evidence type="ECO:0000256" key="3">
    <source>
        <dbReference type="ARBA" id="ARBA00022723"/>
    </source>
</evidence>
<dbReference type="GO" id="GO:0009055">
    <property type="term" value="F:electron transfer activity"/>
    <property type="evidence" value="ECO:0007669"/>
    <property type="project" value="InterPro"/>
</dbReference>
<evidence type="ECO:0000256" key="1">
    <source>
        <dbReference type="ARBA" id="ARBA00022448"/>
    </source>
</evidence>
<dbReference type="PANTHER" id="PTHR37823:SF1">
    <property type="entry name" value="CYTOCHROME C-553-LIKE"/>
    <property type="match status" value="1"/>
</dbReference>
<accession>A0A2W1JTI0</accession>
<evidence type="ECO:0000313" key="9">
    <source>
        <dbReference type="Proteomes" id="UP000248857"/>
    </source>
</evidence>
<proteinExistence type="predicted"/>
<evidence type="ECO:0000259" key="7">
    <source>
        <dbReference type="PROSITE" id="PS51007"/>
    </source>
</evidence>
<feature type="domain" description="Cytochrome c" evidence="7">
    <location>
        <begin position="34"/>
        <end position="107"/>
    </location>
</feature>
<dbReference type="InterPro" id="IPR051811">
    <property type="entry name" value="Cytochrome_c550/c551-like"/>
</dbReference>
<keyword evidence="3 6" id="KW-0479">Metal-binding</keyword>
<name>A0A2W1JTI0_9CYAN</name>
<comment type="caution">
    <text evidence="8">The sequence shown here is derived from an EMBL/GenBank/DDBJ whole genome shotgun (WGS) entry which is preliminary data.</text>
</comment>
<keyword evidence="5 6" id="KW-0408">Iron</keyword>
<dbReference type="AlphaFoldDB" id="A0A2W1JTI0"/>
<keyword evidence="2 6" id="KW-0349">Heme</keyword>
<dbReference type="GO" id="GO:0020037">
    <property type="term" value="F:heme binding"/>
    <property type="evidence" value="ECO:0007669"/>
    <property type="project" value="InterPro"/>
</dbReference>
<dbReference type="Gene3D" id="1.10.760.10">
    <property type="entry name" value="Cytochrome c-like domain"/>
    <property type="match status" value="1"/>
</dbReference>
<organism evidence="8 9">
    <name type="scientific">Acaryochloris thomasi RCC1774</name>
    <dbReference type="NCBI Taxonomy" id="1764569"/>
    <lineage>
        <taxon>Bacteria</taxon>
        <taxon>Bacillati</taxon>
        <taxon>Cyanobacteriota</taxon>
        <taxon>Cyanophyceae</taxon>
        <taxon>Acaryochloridales</taxon>
        <taxon>Acaryochloridaceae</taxon>
        <taxon>Acaryochloris</taxon>
        <taxon>Acaryochloris thomasi</taxon>
    </lineage>
</organism>
<keyword evidence="4" id="KW-0249">Electron transport</keyword>
<evidence type="ECO:0000256" key="6">
    <source>
        <dbReference type="PROSITE-ProRule" id="PRU00433"/>
    </source>
</evidence>
<evidence type="ECO:0000256" key="2">
    <source>
        <dbReference type="ARBA" id="ARBA00022617"/>
    </source>
</evidence>
<keyword evidence="9" id="KW-1185">Reference proteome</keyword>
<dbReference type="PROSITE" id="PS51007">
    <property type="entry name" value="CYTC"/>
    <property type="match status" value="1"/>
</dbReference>
<dbReference type="PANTHER" id="PTHR37823">
    <property type="entry name" value="CYTOCHROME C-553-LIKE"/>
    <property type="match status" value="1"/>
</dbReference>
<evidence type="ECO:0000256" key="5">
    <source>
        <dbReference type="ARBA" id="ARBA00023004"/>
    </source>
</evidence>
<evidence type="ECO:0000313" key="8">
    <source>
        <dbReference type="EMBL" id="PZD74395.1"/>
    </source>
</evidence>
<reference evidence="8 9" key="1">
    <citation type="journal article" date="2018" name="Sci. Rep.">
        <title>A novel species of the marine cyanobacterium Acaryochloris with a unique pigment content and lifestyle.</title>
        <authorList>
            <person name="Partensky F."/>
            <person name="Six C."/>
            <person name="Ratin M."/>
            <person name="Garczarek L."/>
            <person name="Vaulot D."/>
            <person name="Probert I."/>
            <person name="Calteau A."/>
            <person name="Gourvil P."/>
            <person name="Marie D."/>
            <person name="Grebert T."/>
            <person name="Bouchier C."/>
            <person name="Le Panse S."/>
            <person name="Gachenot M."/>
            <person name="Rodriguez F."/>
            <person name="Garrido J.L."/>
        </authorList>
    </citation>
    <scope>NUCLEOTIDE SEQUENCE [LARGE SCALE GENOMIC DNA]</scope>
    <source>
        <strain evidence="8 9">RCC1774</strain>
    </source>
</reference>